<protein>
    <submittedName>
        <fullName evidence="2">Uncharacterized protein</fullName>
    </submittedName>
</protein>
<dbReference type="RefSeq" id="XP_018271862.1">
    <property type="nucleotide sequence ID" value="XM_018414194.1"/>
</dbReference>
<reference evidence="2 3" key="1">
    <citation type="journal article" date="2015" name="Front. Microbiol.">
        <title>Genome sequence of the plant growth promoting endophytic yeast Rhodotorula graminis WP1.</title>
        <authorList>
            <person name="Firrincieli A."/>
            <person name="Otillar R."/>
            <person name="Salamov A."/>
            <person name="Schmutz J."/>
            <person name="Khan Z."/>
            <person name="Redman R.S."/>
            <person name="Fleck N.D."/>
            <person name="Lindquist E."/>
            <person name="Grigoriev I.V."/>
            <person name="Doty S.L."/>
        </authorList>
    </citation>
    <scope>NUCLEOTIDE SEQUENCE [LARGE SCALE GENOMIC DNA]</scope>
    <source>
        <strain evidence="2 3">WP1</strain>
    </source>
</reference>
<dbReference type="SUPFAM" id="SSF52047">
    <property type="entry name" value="RNI-like"/>
    <property type="match status" value="1"/>
</dbReference>
<accession>A0A194S4Z9</accession>
<evidence type="ECO:0000313" key="3">
    <source>
        <dbReference type="Proteomes" id="UP000053890"/>
    </source>
</evidence>
<dbReference type="Gene3D" id="3.80.10.10">
    <property type="entry name" value="Ribonuclease Inhibitor"/>
    <property type="match status" value="1"/>
</dbReference>
<feature type="region of interest" description="Disordered" evidence="1">
    <location>
        <begin position="450"/>
        <end position="472"/>
    </location>
</feature>
<dbReference type="EMBL" id="KQ474077">
    <property type="protein sequence ID" value="KPV75813.1"/>
    <property type="molecule type" value="Genomic_DNA"/>
</dbReference>
<evidence type="ECO:0000313" key="2">
    <source>
        <dbReference type="EMBL" id="KPV75813.1"/>
    </source>
</evidence>
<proteinExistence type="predicted"/>
<gene>
    <name evidence="2" type="ORF">RHOBADRAFT_43237</name>
</gene>
<evidence type="ECO:0000256" key="1">
    <source>
        <dbReference type="SAM" id="MobiDB-lite"/>
    </source>
</evidence>
<feature type="compositionally biased region" description="Low complexity" evidence="1">
    <location>
        <begin position="391"/>
        <end position="406"/>
    </location>
</feature>
<dbReference type="InterPro" id="IPR032675">
    <property type="entry name" value="LRR_dom_sf"/>
</dbReference>
<keyword evidence="3" id="KW-1185">Reference proteome</keyword>
<name>A0A194S4Z9_RHOGW</name>
<dbReference type="GeneID" id="28974642"/>
<dbReference type="OrthoDB" id="2530080at2759"/>
<feature type="region of interest" description="Disordered" evidence="1">
    <location>
        <begin position="391"/>
        <end position="436"/>
    </location>
</feature>
<dbReference type="Proteomes" id="UP000053890">
    <property type="component" value="Unassembled WGS sequence"/>
</dbReference>
<organism evidence="2 3">
    <name type="scientific">Rhodotorula graminis (strain WP1)</name>
    <dbReference type="NCBI Taxonomy" id="578459"/>
    <lineage>
        <taxon>Eukaryota</taxon>
        <taxon>Fungi</taxon>
        <taxon>Dikarya</taxon>
        <taxon>Basidiomycota</taxon>
        <taxon>Pucciniomycotina</taxon>
        <taxon>Microbotryomycetes</taxon>
        <taxon>Sporidiobolales</taxon>
        <taxon>Sporidiobolaceae</taxon>
        <taxon>Rhodotorula</taxon>
    </lineage>
</organism>
<sequence length="521" mass="58419">MEAHGATGLALLPEELVDLVCSFVVDFEVQDTITTLCSLALTSRQFLEPARRALLHDPSRILSTRSPVHPEYLLHRIIRQPELGRHVKRLDGIVDLFDHEDLFYHRKPVFVFTNWAFTLMRSCPNLFSVVIWPNLDDGWLDELLRLPRLRHVGIQARYSDFYEDDYDYRPFDTLRAICQRGLSLDSLASSCDFEAPPHLSAVAPRVASVYLDHVRYGILSIGKGVDLTHVRHLSIRAQSLHAMVRLPCGLETLSLEKCFPATVPVNPHYPEDDLCWADLFGQSDRFGALRSVRLANVLVRRADFAQLCAAAPNLERLELRECLWCDGYLCRPEQDAALVEALSGLPRLRFLHLGEVPYQGETIPRTRNHCRLFGLEADDSTQDRLISFFSSSSPTPSLSSDRSSSSSRDHVVVPSFPSHPGLRRTPSPTPPPDDADLAASATTIVARTTADTQQYVDAPAAQPRLEPGFEAQDDGVDDELDDAAPWDGWGSECEMSEADRAWCECDDEGVWECTRALVEEG</sequence>
<dbReference type="AlphaFoldDB" id="A0A194S4Z9"/>